<comment type="similarity">
    <text evidence="1 8">Belongs to the cytochrome P450 family.</text>
</comment>
<feature type="binding site" description="axial binding residue" evidence="7">
    <location>
        <position position="472"/>
    </location>
    <ligand>
        <name>heme</name>
        <dbReference type="ChEBI" id="CHEBI:30413"/>
    </ligand>
    <ligandPart>
        <name>Fe</name>
        <dbReference type="ChEBI" id="CHEBI:18248"/>
    </ligandPart>
</feature>
<dbReference type="Gene3D" id="1.10.630.10">
    <property type="entry name" value="Cytochrome P450"/>
    <property type="match status" value="1"/>
</dbReference>
<evidence type="ECO:0000256" key="3">
    <source>
        <dbReference type="ARBA" id="ARBA00022723"/>
    </source>
</evidence>
<dbReference type="AlphaFoldDB" id="A0A9R1UY33"/>
<dbReference type="InterPro" id="IPR001128">
    <property type="entry name" value="Cyt_P450"/>
</dbReference>
<dbReference type="InterPro" id="IPR052306">
    <property type="entry name" value="CYP450_71D"/>
</dbReference>
<dbReference type="InterPro" id="IPR002401">
    <property type="entry name" value="Cyt_P450_E_grp-I"/>
</dbReference>
<evidence type="ECO:0000256" key="9">
    <source>
        <dbReference type="SAM" id="Phobius"/>
    </source>
</evidence>
<name>A0A9R1UY33_LACSA</name>
<evidence type="ECO:0000256" key="6">
    <source>
        <dbReference type="ARBA" id="ARBA00023033"/>
    </source>
</evidence>
<dbReference type="GO" id="GO:0020037">
    <property type="term" value="F:heme binding"/>
    <property type="evidence" value="ECO:0007669"/>
    <property type="project" value="InterPro"/>
</dbReference>
<evidence type="ECO:0008006" key="12">
    <source>
        <dbReference type="Google" id="ProtNLM"/>
    </source>
</evidence>
<dbReference type="SUPFAM" id="SSF48264">
    <property type="entry name" value="Cytochrome P450"/>
    <property type="match status" value="1"/>
</dbReference>
<dbReference type="InterPro" id="IPR017972">
    <property type="entry name" value="Cyt_P450_CS"/>
</dbReference>
<keyword evidence="4 8" id="KW-0560">Oxidoreductase</keyword>
<accession>A0A9R1UY33</accession>
<dbReference type="InterPro" id="IPR036396">
    <property type="entry name" value="Cyt_P450_sf"/>
</dbReference>
<evidence type="ECO:0000256" key="5">
    <source>
        <dbReference type="ARBA" id="ARBA00023004"/>
    </source>
</evidence>
<keyword evidence="2 7" id="KW-0349">Heme</keyword>
<evidence type="ECO:0000256" key="1">
    <source>
        <dbReference type="ARBA" id="ARBA00010617"/>
    </source>
</evidence>
<organism evidence="10 11">
    <name type="scientific">Lactuca sativa</name>
    <name type="common">Garden lettuce</name>
    <dbReference type="NCBI Taxonomy" id="4236"/>
    <lineage>
        <taxon>Eukaryota</taxon>
        <taxon>Viridiplantae</taxon>
        <taxon>Streptophyta</taxon>
        <taxon>Embryophyta</taxon>
        <taxon>Tracheophyta</taxon>
        <taxon>Spermatophyta</taxon>
        <taxon>Magnoliopsida</taxon>
        <taxon>eudicotyledons</taxon>
        <taxon>Gunneridae</taxon>
        <taxon>Pentapetalae</taxon>
        <taxon>asterids</taxon>
        <taxon>campanulids</taxon>
        <taxon>Asterales</taxon>
        <taxon>Asteraceae</taxon>
        <taxon>Cichorioideae</taxon>
        <taxon>Cichorieae</taxon>
        <taxon>Lactucinae</taxon>
        <taxon>Lactuca</taxon>
    </lineage>
</organism>
<dbReference type="GO" id="GO:0004497">
    <property type="term" value="F:monooxygenase activity"/>
    <property type="evidence" value="ECO:0007669"/>
    <property type="project" value="UniProtKB-KW"/>
</dbReference>
<evidence type="ECO:0000256" key="7">
    <source>
        <dbReference type="PIRSR" id="PIRSR602401-1"/>
    </source>
</evidence>
<evidence type="ECO:0000313" key="11">
    <source>
        <dbReference type="Proteomes" id="UP000235145"/>
    </source>
</evidence>
<dbReference type="EMBL" id="NBSK02000007">
    <property type="protein sequence ID" value="KAJ0194898.1"/>
    <property type="molecule type" value="Genomic_DNA"/>
</dbReference>
<reference evidence="10 11" key="1">
    <citation type="journal article" date="2017" name="Nat. Commun.">
        <title>Genome assembly with in vitro proximity ligation data and whole-genome triplication in lettuce.</title>
        <authorList>
            <person name="Reyes-Chin-Wo S."/>
            <person name="Wang Z."/>
            <person name="Yang X."/>
            <person name="Kozik A."/>
            <person name="Arikit S."/>
            <person name="Song C."/>
            <person name="Xia L."/>
            <person name="Froenicke L."/>
            <person name="Lavelle D.O."/>
            <person name="Truco M.J."/>
            <person name="Xia R."/>
            <person name="Zhu S."/>
            <person name="Xu C."/>
            <person name="Xu H."/>
            <person name="Xu X."/>
            <person name="Cox K."/>
            <person name="Korf I."/>
            <person name="Meyers B.C."/>
            <person name="Michelmore R.W."/>
        </authorList>
    </citation>
    <scope>NUCLEOTIDE SEQUENCE [LARGE SCALE GENOMIC DNA]</scope>
    <source>
        <strain evidence="11">cv. Salinas</strain>
        <tissue evidence="10">Seedlings</tissue>
    </source>
</reference>
<dbReference type="PANTHER" id="PTHR47953">
    <property type="entry name" value="OS08G0105600 PROTEIN"/>
    <property type="match status" value="1"/>
</dbReference>
<dbReference type="GO" id="GO:0016705">
    <property type="term" value="F:oxidoreductase activity, acting on paired donors, with incorporation or reduction of molecular oxygen"/>
    <property type="evidence" value="ECO:0007669"/>
    <property type="project" value="InterPro"/>
</dbReference>
<comment type="caution">
    <text evidence="10">The sequence shown here is derived from an EMBL/GenBank/DDBJ whole genome shotgun (WGS) entry which is preliminary data.</text>
</comment>
<keyword evidence="5 7" id="KW-0408">Iron</keyword>
<keyword evidence="9" id="KW-0472">Membrane</keyword>
<proteinExistence type="inferred from homology"/>
<keyword evidence="9" id="KW-1133">Transmembrane helix</keyword>
<keyword evidence="9" id="KW-0812">Transmembrane</keyword>
<sequence>MWSQVPISLSRKEIGPKLIYNCKALQLRSMSFLMSILVTFFFLFILVKLFKRYSSGKVGSKLPPGPWKLPFIGNMLSMISSELPHQVLRNLARKHGPLMHLQLGEIPYLVVSSPQIAKEILVKQDLSFASRPELLVSKIVFYNSSDVAFSSYGTHWRQMRKICAMELLTAKKVQSFSSIREEEVGALMNHILSSAGSPVDLSKHFFTFMNTVTSRAAFGRIYKEQDLLIECVQELAVLAGAFDIVDLFPSYKFLHVFTSIGSKLKTLHRNLDMTLNRILDDHKKKPEDTDGCKTGTEDEDFLDILFRLKNSGELEFPFTTDHIKALVVDVFSAGTETSSTTMEWVMSELVRNPRVMKKAQNEVRAVLNGKKEVHEADIQELKYLKLVIKETMRLHPSLPLLLPRECRESCEIDGYVIPLKTKVIVNAWALARDPEYWHDAECFLPERFEDNYYDFKGSNMEYLPFGAGRRICPGILFGVANVELLLASLLYHFNWKLPDGMNIRDLDMKEKFGASVGRKTSLQLIAAPYDLNCGDS</sequence>
<dbReference type="GO" id="GO:0051762">
    <property type="term" value="P:sesquiterpene biosynthetic process"/>
    <property type="evidence" value="ECO:0007669"/>
    <property type="project" value="UniProtKB-ARBA"/>
</dbReference>
<dbReference type="CDD" id="cd11072">
    <property type="entry name" value="CYP71-like"/>
    <property type="match status" value="1"/>
</dbReference>
<evidence type="ECO:0000256" key="4">
    <source>
        <dbReference type="ARBA" id="ARBA00023002"/>
    </source>
</evidence>
<dbReference type="Pfam" id="PF00067">
    <property type="entry name" value="p450"/>
    <property type="match status" value="1"/>
</dbReference>
<evidence type="ECO:0000256" key="2">
    <source>
        <dbReference type="ARBA" id="ARBA00022617"/>
    </source>
</evidence>
<protein>
    <recommendedName>
        <fullName evidence="12">Cytochrome P450</fullName>
    </recommendedName>
</protein>
<feature type="transmembrane region" description="Helical" evidence="9">
    <location>
        <begin position="30"/>
        <end position="50"/>
    </location>
</feature>
<dbReference type="Proteomes" id="UP000235145">
    <property type="component" value="Unassembled WGS sequence"/>
</dbReference>
<dbReference type="PRINTS" id="PR00463">
    <property type="entry name" value="EP450I"/>
</dbReference>
<dbReference type="FunFam" id="1.10.630.10:FF:000043">
    <property type="entry name" value="Cytochrome P450 99A2"/>
    <property type="match status" value="1"/>
</dbReference>
<keyword evidence="6 8" id="KW-0503">Monooxygenase</keyword>
<keyword evidence="3 7" id="KW-0479">Metal-binding</keyword>
<keyword evidence="11" id="KW-1185">Reference proteome</keyword>
<dbReference type="GO" id="GO:0005506">
    <property type="term" value="F:iron ion binding"/>
    <property type="evidence" value="ECO:0007669"/>
    <property type="project" value="InterPro"/>
</dbReference>
<dbReference type="PROSITE" id="PS00086">
    <property type="entry name" value="CYTOCHROME_P450"/>
    <property type="match status" value="1"/>
</dbReference>
<evidence type="ECO:0000256" key="8">
    <source>
        <dbReference type="RuleBase" id="RU000461"/>
    </source>
</evidence>
<evidence type="ECO:0000313" key="10">
    <source>
        <dbReference type="EMBL" id="KAJ0194898.1"/>
    </source>
</evidence>
<dbReference type="PANTHER" id="PTHR47953:SF16">
    <property type="entry name" value="CYTOCHROME P450 71D8"/>
    <property type="match status" value="1"/>
</dbReference>
<comment type="cofactor">
    <cofactor evidence="7">
        <name>heme</name>
        <dbReference type="ChEBI" id="CHEBI:30413"/>
    </cofactor>
</comment>
<dbReference type="PRINTS" id="PR00385">
    <property type="entry name" value="P450"/>
</dbReference>
<gene>
    <name evidence="10" type="ORF">LSAT_V11C700374030</name>
</gene>